<dbReference type="GO" id="GO:0018506">
    <property type="term" value="F:maleylacetate reductase activity"/>
    <property type="evidence" value="ECO:0007669"/>
    <property type="project" value="InterPro"/>
</dbReference>
<evidence type="ECO:0000256" key="2">
    <source>
        <dbReference type="ARBA" id="ARBA00023002"/>
    </source>
</evidence>
<reference evidence="7 9" key="2">
    <citation type="submission" date="2021-01" db="EMBL/GenBank/DDBJ databases">
        <title>Biogeographic distribution of Paracoccus.</title>
        <authorList>
            <person name="Hollensteiner J."/>
            <person name="Leineberger J."/>
            <person name="Brinkhoff T."/>
            <person name="Daniel R."/>
        </authorList>
    </citation>
    <scope>NUCLEOTIDE SEQUENCE [LARGE SCALE GENOMIC DNA]</scope>
    <source>
        <strain evidence="7 9">DSM 18447</strain>
    </source>
</reference>
<evidence type="ECO:0000259" key="4">
    <source>
        <dbReference type="Pfam" id="PF00465"/>
    </source>
</evidence>
<dbReference type="InterPro" id="IPR001670">
    <property type="entry name" value="ADH_Fe/GldA"/>
</dbReference>
<evidence type="ECO:0000256" key="1">
    <source>
        <dbReference type="ARBA" id="ARBA00007358"/>
    </source>
</evidence>
<evidence type="ECO:0000259" key="5">
    <source>
        <dbReference type="Pfam" id="PF25137"/>
    </source>
</evidence>
<evidence type="ECO:0000313" key="6">
    <source>
        <dbReference type="EMBL" id="SIS99330.1"/>
    </source>
</evidence>
<keyword evidence="2" id="KW-0560">Oxidoreductase</keyword>
<reference evidence="6 8" key="1">
    <citation type="submission" date="2017-01" db="EMBL/GenBank/DDBJ databases">
        <authorList>
            <person name="Varghese N."/>
            <person name="Submissions S."/>
        </authorList>
    </citation>
    <scope>NUCLEOTIDE SEQUENCE [LARGE SCALE GENOMIC DNA]</scope>
    <source>
        <strain evidence="6 8">DSM 18447</strain>
    </source>
</reference>
<dbReference type="InterPro" id="IPR034786">
    <property type="entry name" value="MAR"/>
</dbReference>
<evidence type="ECO:0000313" key="9">
    <source>
        <dbReference type="Proteomes" id="UP001215549"/>
    </source>
</evidence>
<dbReference type="InterPro" id="IPR056798">
    <property type="entry name" value="ADH_Fe_C"/>
</dbReference>
<comment type="similarity">
    <text evidence="1">Belongs to the iron-containing alcohol dehydrogenase family.</text>
</comment>
<dbReference type="EMBL" id="FTOU01000011">
    <property type="protein sequence ID" value="SIS99330.1"/>
    <property type="molecule type" value="Genomic_DNA"/>
</dbReference>
<dbReference type="Proteomes" id="UP000186216">
    <property type="component" value="Unassembled WGS sequence"/>
</dbReference>
<feature type="domain" description="Fe-containing alcohol dehydrogenase-like C-terminal" evidence="5">
    <location>
        <begin position="169"/>
        <end position="350"/>
    </location>
</feature>
<proteinExistence type="inferred from homology"/>
<evidence type="ECO:0000313" key="7">
    <source>
        <dbReference type="EMBL" id="WCR01519.1"/>
    </source>
</evidence>
<dbReference type="SUPFAM" id="SSF56796">
    <property type="entry name" value="Dehydroquinate synthase-like"/>
    <property type="match status" value="1"/>
</dbReference>
<dbReference type="GO" id="GO:0046872">
    <property type="term" value="F:metal ion binding"/>
    <property type="evidence" value="ECO:0007669"/>
    <property type="project" value="InterPro"/>
</dbReference>
<evidence type="ECO:0000313" key="8">
    <source>
        <dbReference type="Proteomes" id="UP000186216"/>
    </source>
</evidence>
<dbReference type="InterPro" id="IPR039697">
    <property type="entry name" value="Alcohol_dehydrogenase_Fe"/>
</dbReference>
<dbReference type="PANTHER" id="PTHR11496:SF102">
    <property type="entry name" value="ALCOHOL DEHYDROGENASE 4"/>
    <property type="match status" value="1"/>
</dbReference>
<dbReference type="Proteomes" id="UP001215549">
    <property type="component" value="Chromosome"/>
</dbReference>
<dbReference type="PANTHER" id="PTHR11496">
    <property type="entry name" value="ALCOHOL DEHYDROGENASE"/>
    <property type="match status" value="1"/>
</dbReference>
<dbReference type="Pfam" id="PF00465">
    <property type="entry name" value="Fe-ADH"/>
    <property type="match status" value="1"/>
</dbReference>
<sequence length="361" mass="38612">MAVFHAGFDYSGKPVRVRFELGGRKDLSSELDHVGGRRALILTTSQQVTQGEEVAEALGKAAVGLFSKATMHTPVDITEMAMAVLAERSADCLVAVGGGSTIGLSKAISYRTDLPQIVIPTTYAGSEATPVLGQTDHGRKNTLRSQKVQPEVIVYDAELVRDLPVSASVTSGLNAMAHAVEALYAQNANRLSSELALAGLKAFIYGLPRVTASPDDLDAREDTLFGAWLCGSMLDQVGMALHHKLCHTLGGVLNLPHAETHAVILPQATAYNEQAVPDKLAPLAELLEAESAAGGLFDFTRTLGAPTDLNVLGVVERDLDRIAREAVSNPYWNPVPIEKRAVRELLQRAFYGQRPVLGEAK</sequence>
<gene>
    <name evidence="7" type="ORF">JHX88_11225</name>
    <name evidence="6" type="ORF">SAMN05421772_111123</name>
</gene>
<accession>A0AA45W663</accession>
<dbReference type="AlphaFoldDB" id="A0AA45W663"/>
<name>A0AA45W663_9RHOB</name>
<protein>
    <submittedName>
        <fullName evidence="6">Maleylacetate reductase</fullName>
    </submittedName>
</protein>
<dbReference type="Gene3D" id="1.20.1090.10">
    <property type="entry name" value="Dehydroquinate synthase-like - alpha domain"/>
    <property type="match status" value="1"/>
</dbReference>
<dbReference type="CDD" id="cd08177">
    <property type="entry name" value="MAR"/>
    <property type="match status" value="1"/>
</dbReference>
<evidence type="ECO:0000256" key="3">
    <source>
        <dbReference type="ARBA" id="ARBA00023027"/>
    </source>
</evidence>
<dbReference type="Pfam" id="PF25137">
    <property type="entry name" value="ADH_Fe_C"/>
    <property type="match status" value="1"/>
</dbReference>
<organism evidence="6 8">
    <name type="scientific">Paracoccus saliphilus</name>
    <dbReference type="NCBI Taxonomy" id="405559"/>
    <lineage>
        <taxon>Bacteria</taxon>
        <taxon>Pseudomonadati</taxon>
        <taxon>Pseudomonadota</taxon>
        <taxon>Alphaproteobacteria</taxon>
        <taxon>Rhodobacterales</taxon>
        <taxon>Paracoccaceae</taxon>
        <taxon>Paracoccus</taxon>
    </lineage>
</organism>
<dbReference type="EMBL" id="CP067140">
    <property type="protein sequence ID" value="WCR01519.1"/>
    <property type="molecule type" value="Genomic_DNA"/>
</dbReference>
<keyword evidence="9" id="KW-1185">Reference proteome</keyword>
<keyword evidence="3" id="KW-0520">NAD</keyword>
<feature type="domain" description="Alcohol dehydrogenase iron-type/glycerol dehydrogenase GldA" evidence="4">
    <location>
        <begin position="14"/>
        <end position="156"/>
    </location>
</feature>
<dbReference type="GO" id="GO:0004022">
    <property type="term" value="F:alcohol dehydrogenase (NAD+) activity"/>
    <property type="evidence" value="ECO:0007669"/>
    <property type="project" value="TreeGrafter"/>
</dbReference>
<dbReference type="RefSeq" id="WP_076527059.1">
    <property type="nucleotide sequence ID" value="NZ_CP067140.1"/>
</dbReference>
<dbReference type="Gene3D" id="3.40.50.1970">
    <property type="match status" value="1"/>
</dbReference>